<accession>A9KCP7</accession>
<dbReference type="PANTHER" id="PTHR38686:SF1">
    <property type="entry name" value="APOLIPOPROTEIN N-ACYLTRANSFERASE"/>
    <property type="match status" value="1"/>
</dbReference>
<keyword evidence="6 9" id="KW-1133">Transmembrane helix</keyword>
<evidence type="ECO:0000256" key="8">
    <source>
        <dbReference type="ARBA" id="ARBA00023315"/>
    </source>
</evidence>
<keyword evidence="8 9" id="KW-0012">Acyltransferase</keyword>
<keyword evidence="3 9" id="KW-1003">Cell membrane</keyword>
<feature type="transmembrane region" description="Helical" evidence="9">
    <location>
        <begin position="112"/>
        <end position="136"/>
    </location>
</feature>
<dbReference type="GO" id="GO:0016410">
    <property type="term" value="F:N-acyltransferase activity"/>
    <property type="evidence" value="ECO:0007669"/>
    <property type="project" value="UniProtKB-UniRule"/>
</dbReference>
<evidence type="ECO:0000313" key="12">
    <source>
        <dbReference type="Proteomes" id="UP000008555"/>
    </source>
</evidence>
<feature type="transmembrane region" description="Helical" evidence="9">
    <location>
        <begin position="467"/>
        <end position="484"/>
    </location>
</feature>
<evidence type="ECO:0000256" key="9">
    <source>
        <dbReference type="HAMAP-Rule" id="MF_01148"/>
    </source>
</evidence>
<dbReference type="PANTHER" id="PTHR38686">
    <property type="entry name" value="APOLIPOPROTEIN N-ACYLTRANSFERASE"/>
    <property type="match status" value="1"/>
</dbReference>
<evidence type="ECO:0000256" key="3">
    <source>
        <dbReference type="ARBA" id="ARBA00022475"/>
    </source>
</evidence>
<dbReference type="AlphaFoldDB" id="A9KCP7"/>
<reference evidence="11 12" key="1">
    <citation type="journal article" date="2009" name="Infect. Immun.">
        <title>Comparative genomics reveal extensive transposon-mediated genomic plasticity and diversity among potential effector proteins within the genus Coxiella.</title>
        <authorList>
            <person name="Beare P.A."/>
            <person name="Unsworth N."/>
            <person name="Andoh M."/>
            <person name="Voth D.E."/>
            <person name="Omsland A."/>
            <person name="Gilk S.D."/>
            <person name="Williams K.P."/>
            <person name="Sobral B.W."/>
            <person name="Kupko J.J.III."/>
            <person name="Porcella S.F."/>
            <person name="Samuel J.E."/>
            <person name="Heinzen R.A."/>
        </authorList>
    </citation>
    <scope>NUCLEOTIDE SEQUENCE [LARGE SCALE GENOMIC DNA]</scope>
    <source>
        <strain evidence="11 12">Dugway 5J108-111</strain>
    </source>
</reference>
<evidence type="ECO:0000256" key="1">
    <source>
        <dbReference type="ARBA" id="ARBA00004651"/>
    </source>
</evidence>
<evidence type="ECO:0000256" key="7">
    <source>
        <dbReference type="ARBA" id="ARBA00023136"/>
    </source>
</evidence>
<dbReference type="KEGG" id="cbd:CBUD_1499"/>
<feature type="transmembrane region" description="Helical" evidence="9">
    <location>
        <begin position="189"/>
        <end position="207"/>
    </location>
</feature>
<dbReference type="EC" id="2.3.1.269" evidence="9"/>
<keyword evidence="4 9" id="KW-0808">Transferase</keyword>
<protein>
    <recommendedName>
        <fullName evidence="9">Apolipoprotein N-acyltransferase</fullName>
        <shortName evidence="9">ALP N-acyltransferase</shortName>
        <ecNumber evidence="9">2.3.1.269</ecNumber>
    </recommendedName>
</protein>
<comment type="similarity">
    <text evidence="2 9">Belongs to the CN hydrolase family. Apolipoprotein N-acyltransferase subfamily.</text>
</comment>
<proteinExistence type="inferred from homology"/>
<evidence type="ECO:0000256" key="6">
    <source>
        <dbReference type="ARBA" id="ARBA00022989"/>
    </source>
</evidence>
<dbReference type="InterPro" id="IPR045378">
    <property type="entry name" value="LNT_N"/>
</dbReference>
<keyword evidence="5 9" id="KW-0812">Transmembrane</keyword>
<keyword evidence="9" id="KW-0997">Cell inner membrane</keyword>
<comment type="pathway">
    <text evidence="9">Protein modification; lipoprotein biosynthesis (N-acyl transfer).</text>
</comment>
<dbReference type="InterPro" id="IPR036526">
    <property type="entry name" value="C-N_Hydrolase_sf"/>
</dbReference>
<evidence type="ECO:0000256" key="4">
    <source>
        <dbReference type="ARBA" id="ARBA00022679"/>
    </source>
</evidence>
<comment type="catalytic activity">
    <reaction evidence="9">
        <text>N-terminal S-1,2-diacyl-sn-glyceryl-L-cysteinyl-[lipoprotein] + a glycerophospholipid = N-acyl-S-1,2-diacyl-sn-glyceryl-L-cysteinyl-[lipoprotein] + a 2-acyl-sn-glycero-3-phospholipid + H(+)</text>
        <dbReference type="Rhea" id="RHEA:48228"/>
        <dbReference type="Rhea" id="RHEA-COMP:14681"/>
        <dbReference type="Rhea" id="RHEA-COMP:14684"/>
        <dbReference type="ChEBI" id="CHEBI:15378"/>
        <dbReference type="ChEBI" id="CHEBI:136912"/>
        <dbReference type="ChEBI" id="CHEBI:140656"/>
        <dbReference type="ChEBI" id="CHEBI:140657"/>
        <dbReference type="ChEBI" id="CHEBI:140660"/>
        <dbReference type="EC" id="2.3.1.269"/>
    </reaction>
</comment>
<evidence type="ECO:0000256" key="5">
    <source>
        <dbReference type="ARBA" id="ARBA00022692"/>
    </source>
</evidence>
<dbReference type="EMBL" id="CP000733">
    <property type="protein sequence ID" value="ABS78129.1"/>
    <property type="molecule type" value="Genomic_DNA"/>
</dbReference>
<name>A9KCP7_COXBN</name>
<gene>
    <name evidence="9 11" type="primary">lnt</name>
    <name evidence="11" type="ordered locus">CBUD_1499</name>
</gene>
<dbReference type="HAMAP" id="MF_01148">
    <property type="entry name" value="Lnt"/>
    <property type="match status" value="1"/>
</dbReference>
<dbReference type="InterPro" id="IPR003010">
    <property type="entry name" value="C-N_Hydrolase"/>
</dbReference>
<feature type="transmembrane region" description="Helical" evidence="9">
    <location>
        <begin position="45"/>
        <end position="66"/>
    </location>
</feature>
<feature type="transmembrane region" description="Helical" evidence="9">
    <location>
        <begin position="78"/>
        <end position="105"/>
    </location>
</feature>
<dbReference type="HOGENOM" id="CLU_019563_3_0_6"/>
<sequence>MNSVLALIAGAILPLAFAPFNWFPIAFVSPAILLAVWLRSRPLVAWWRGWLFGFGFFGAGASWVYVSIHHFGNANVPLAVLITVLFVFVLALFIAFQGLSFSLFFRKRKAALTALFAFPAWWVVWEWLRSILFTGFPWLFLGYSQINSPLKGFGPLFGIYGISLIVAFISGCIYLLVTSKKLNKKIMCLILIILPFIVGWVLTFIPWTRPGSESVRVGLVQGNIGQRLKWDPDTLYSTLHTYYSETQKNWDHGIIVWPEAAIPIYPQQVSVFLQALDKEAKQHNTALMTGIPIYHEKTNKVFNGLMVLGDGHGLYLKRHLVPFGESFTSSKICNLLMKYFDIPMSDLSPGPEDQEPTVVKGIPFAPFICYEIAYPTEVLNHLSNKQFIVVVSDDSWFAGTIAPAQQLQIAQMRALETERYLLYSTNTGITAIISPEGKIVKSAPQNQRLLLTGQIKPVTGKTPLMRWNYYPVVGIIIIFLLLTFL</sequence>
<dbReference type="GO" id="GO:0005886">
    <property type="term" value="C:plasma membrane"/>
    <property type="evidence" value="ECO:0007669"/>
    <property type="project" value="UniProtKB-SubCell"/>
</dbReference>
<comment type="subcellular location">
    <subcellularLocation>
        <location evidence="9">Cell inner membrane</location>
        <topology evidence="9">Multi-pass membrane protein</topology>
    </subcellularLocation>
    <subcellularLocation>
        <location evidence="1">Cell membrane</location>
        <topology evidence="1">Multi-pass membrane protein</topology>
    </subcellularLocation>
</comment>
<evidence type="ECO:0000256" key="2">
    <source>
        <dbReference type="ARBA" id="ARBA00010065"/>
    </source>
</evidence>
<dbReference type="RefSeq" id="WP_005772596.1">
    <property type="nucleotide sequence ID" value="NC_009727.1"/>
</dbReference>
<feature type="domain" description="CN hydrolase" evidence="10">
    <location>
        <begin position="220"/>
        <end position="457"/>
    </location>
</feature>
<dbReference type="SUPFAM" id="SSF56317">
    <property type="entry name" value="Carbon-nitrogen hydrolase"/>
    <property type="match status" value="1"/>
</dbReference>
<evidence type="ECO:0000259" key="10">
    <source>
        <dbReference type="PROSITE" id="PS50263"/>
    </source>
</evidence>
<dbReference type="NCBIfam" id="TIGR00546">
    <property type="entry name" value="lnt"/>
    <property type="match status" value="1"/>
</dbReference>
<evidence type="ECO:0000313" key="11">
    <source>
        <dbReference type="EMBL" id="ABS78129.1"/>
    </source>
</evidence>
<feature type="transmembrane region" description="Helical" evidence="9">
    <location>
        <begin position="156"/>
        <end position="177"/>
    </location>
</feature>
<dbReference type="Pfam" id="PF00795">
    <property type="entry name" value="CN_hydrolase"/>
    <property type="match status" value="1"/>
</dbReference>
<dbReference type="InterPro" id="IPR004563">
    <property type="entry name" value="Apolipo_AcylTrfase"/>
</dbReference>
<dbReference type="PROSITE" id="PS50263">
    <property type="entry name" value="CN_HYDROLASE"/>
    <property type="match status" value="1"/>
</dbReference>
<feature type="transmembrane region" description="Helical" evidence="9">
    <location>
        <begin position="20"/>
        <end position="38"/>
    </location>
</feature>
<comment type="function">
    <text evidence="9">Catalyzes the phospholipid dependent N-acylation of the N-terminal cysteine of apolipoprotein, the last step in lipoprotein maturation.</text>
</comment>
<dbReference type="GO" id="GO:0042158">
    <property type="term" value="P:lipoprotein biosynthetic process"/>
    <property type="evidence" value="ECO:0007669"/>
    <property type="project" value="UniProtKB-UniRule"/>
</dbReference>
<keyword evidence="7 9" id="KW-0472">Membrane</keyword>
<dbReference type="CDD" id="cd07571">
    <property type="entry name" value="ALP_N-acyl_transferase"/>
    <property type="match status" value="1"/>
</dbReference>
<dbReference type="UniPathway" id="UPA00666"/>
<organism evidence="11 12">
    <name type="scientific">Coxiella burnetii (strain Dugway 5J108-111)</name>
    <dbReference type="NCBI Taxonomy" id="434922"/>
    <lineage>
        <taxon>Bacteria</taxon>
        <taxon>Pseudomonadati</taxon>
        <taxon>Pseudomonadota</taxon>
        <taxon>Gammaproteobacteria</taxon>
        <taxon>Legionellales</taxon>
        <taxon>Coxiellaceae</taxon>
        <taxon>Coxiella</taxon>
    </lineage>
</organism>
<dbReference type="Pfam" id="PF20154">
    <property type="entry name" value="LNT_N"/>
    <property type="match status" value="1"/>
</dbReference>
<dbReference type="Gene3D" id="3.60.110.10">
    <property type="entry name" value="Carbon-nitrogen hydrolase"/>
    <property type="match status" value="1"/>
</dbReference>
<dbReference type="Proteomes" id="UP000008555">
    <property type="component" value="Chromosome"/>
</dbReference>